<name>A0AAD7LLV0_QUISA</name>
<dbReference type="KEGG" id="qsa:O6P43_020230"/>
<feature type="region of interest" description="Disordered" evidence="6">
    <location>
        <begin position="651"/>
        <end position="686"/>
    </location>
</feature>
<feature type="compositionally biased region" description="Polar residues" evidence="6">
    <location>
        <begin position="47"/>
        <end position="57"/>
    </location>
</feature>
<evidence type="ECO:0000313" key="8">
    <source>
        <dbReference type="EMBL" id="KAJ7959686.1"/>
    </source>
</evidence>
<feature type="domain" description="DDT" evidence="7">
    <location>
        <begin position="319"/>
        <end position="379"/>
    </location>
</feature>
<evidence type="ECO:0000256" key="6">
    <source>
        <dbReference type="SAM" id="MobiDB-lite"/>
    </source>
</evidence>
<feature type="compositionally biased region" description="Polar residues" evidence="6">
    <location>
        <begin position="215"/>
        <end position="227"/>
    </location>
</feature>
<dbReference type="Pfam" id="PF02791">
    <property type="entry name" value="DDT"/>
    <property type="match status" value="1"/>
</dbReference>
<evidence type="ECO:0000313" key="9">
    <source>
        <dbReference type="Proteomes" id="UP001163823"/>
    </source>
</evidence>
<dbReference type="EMBL" id="JARAOO010000008">
    <property type="protein sequence ID" value="KAJ7959686.1"/>
    <property type="molecule type" value="Genomic_DNA"/>
</dbReference>
<keyword evidence="2" id="KW-0479">Metal-binding</keyword>
<keyword evidence="4" id="KW-0862">Zinc</keyword>
<dbReference type="PANTHER" id="PTHR46508">
    <property type="entry name" value="PHD FINGER FAMILY PROTEIN"/>
    <property type="match status" value="1"/>
</dbReference>
<dbReference type="GO" id="GO:0005634">
    <property type="term" value="C:nucleus"/>
    <property type="evidence" value="ECO:0007669"/>
    <property type="project" value="UniProtKB-SubCell"/>
</dbReference>
<dbReference type="InterPro" id="IPR018501">
    <property type="entry name" value="DDT_dom"/>
</dbReference>
<dbReference type="Proteomes" id="UP001163823">
    <property type="component" value="Chromosome 8"/>
</dbReference>
<comment type="subcellular location">
    <subcellularLocation>
        <location evidence="1">Nucleus</location>
    </subcellularLocation>
</comment>
<feature type="region of interest" description="Disordered" evidence="6">
    <location>
        <begin position="24"/>
        <end position="61"/>
    </location>
</feature>
<feature type="compositionally biased region" description="Basic and acidic residues" evidence="6">
    <location>
        <begin position="26"/>
        <end position="46"/>
    </location>
</feature>
<comment type="caution">
    <text evidence="8">The sequence shown here is derived from an EMBL/GenBank/DDBJ whole genome shotgun (WGS) entry which is preliminary data.</text>
</comment>
<evidence type="ECO:0000256" key="3">
    <source>
        <dbReference type="ARBA" id="ARBA00022771"/>
    </source>
</evidence>
<protein>
    <submittedName>
        <fullName evidence="8">DDT domain-containing protein PTM</fullName>
    </submittedName>
</protein>
<evidence type="ECO:0000259" key="7">
    <source>
        <dbReference type="PROSITE" id="PS50827"/>
    </source>
</evidence>
<evidence type="ECO:0000256" key="1">
    <source>
        <dbReference type="ARBA" id="ARBA00004123"/>
    </source>
</evidence>
<evidence type="ECO:0000256" key="4">
    <source>
        <dbReference type="ARBA" id="ARBA00022833"/>
    </source>
</evidence>
<dbReference type="PANTHER" id="PTHR46508:SF5">
    <property type="entry name" value="PHD-FINGER AND DNA BINDING DOMAIN-CONTAINING PROTEIN"/>
    <property type="match status" value="1"/>
</dbReference>
<evidence type="ECO:0000256" key="2">
    <source>
        <dbReference type="ARBA" id="ARBA00022723"/>
    </source>
</evidence>
<organism evidence="8 9">
    <name type="scientific">Quillaja saponaria</name>
    <name type="common">Soap bark tree</name>
    <dbReference type="NCBI Taxonomy" id="32244"/>
    <lineage>
        <taxon>Eukaryota</taxon>
        <taxon>Viridiplantae</taxon>
        <taxon>Streptophyta</taxon>
        <taxon>Embryophyta</taxon>
        <taxon>Tracheophyta</taxon>
        <taxon>Spermatophyta</taxon>
        <taxon>Magnoliopsida</taxon>
        <taxon>eudicotyledons</taxon>
        <taxon>Gunneridae</taxon>
        <taxon>Pentapetalae</taxon>
        <taxon>rosids</taxon>
        <taxon>fabids</taxon>
        <taxon>Fabales</taxon>
        <taxon>Quillajaceae</taxon>
        <taxon>Quillaja</taxon>
    </lineage>
</organism>
<reference evidence="8" key="1">
    <citation type="journal article" date="2023" name="Science">
        <title>Elucidation of the pathway for biosynthesis of saponin adjuvants from the soapbark tree.</title>
        <authorList>
            <person name="Reed J."/>
            <person name="Orme A."/>
            <person name="El-Demerdash A."/>
            <person name="Owen C."/>
            <person name="Martin L.B.B."/>
            <person name="Misra R.C."/>
            <person name="Kikuchi S."/>
            <person name="Rejzek M."/>
            <person name="Martin A.C."/>
            <person name="Harkess A."/>
            <person name="Leebens-Mack J."/>
            <person name="Louveau T."/>
            <person name="Stephenson M.J."/>
            <person name="Osbourn A."/>
        </authorList>
    </citation>
    <scope>NUCLEOTIDE SEQUENCE</scope>
    <source>
        <strain evidence="8">S10</strain>
    </source>
</reference>
<sequence>MEAGTGIRENWIGRVEIVGDVNRSASSKDENVQTIEKESEFGENFKDSISANGNSQEDSFKRRNPIDLNLDVSSEFDDNSDVAYLGCSAVEIKKPEHKFDLNLEVCEEIKETEGDKGLSDIRGPSFDNNGQSQKGQNGGLIIVKSTEDACETGNVKDISNDITEVIPCSTEYVDRGIPPQASVIGASNANCGKDCSSTEVQLQGGPSETGITVINECQNDSGSPNKEGSSKRKRRKLSYNFEVTTEIILRRSSRRGSAKIHVISTKASSVMNDPLLSLGVSAQEEQKVMVSSCVEYEKPVFLPLKLQLPPSSKNLALDDIPILELFSIYAFLRSFSTMLFLSPFELEDFAAALKYRSPSTLFDNVHVSILQILRHHLGYLSNEGSQTASNCLRILNWDLVDLITWPIFMAEYLLIHGSGFKPGFNLNDLKLFKSDYYKQPVTMKVEILRLLCDDMIEAEAIRSELNRRSLEAETDIDFDQNVYTKMSKKRRVVFEASCGSCLDEGNADDITECVGISNDHLPEGDWYCPECAIGRRRPSMKLQKSLRGADLLGIDPHGRLYFSSCGYLLVSNSSDTGSLFRYYHSEDLNVVVEVLRSADTSYRTVIVNDETYCERKLERNTLAASSNHLSHEVSKVENCLDLVTAMESPCIPSDGSAETTRKKPDIENLPSAGHCDSNRSDEFSNQSGISEKHLHLADCSLTSNSLDLRQKNVQSLAEDFCKSSKSTVKVDTTQMPCDIDYINHYSFSQMASLVSEELMCKLPQQINENFGMSEEDIISAQAKAILNKSTNFCWKFFQNLDEDAVKEKCGWCFSCKVPTSDRDCLFNIVMWSLWKTHKNDFLGVQSKRNRKSHLTDKSLHKASDVASVKKLLLTLVSNLRCIALSADWVRHVDSVFTMGSASHIVTSSLCTSSRHGIVRKRSRPSDPDFNAASNPTSGLSLFWQRGAGCTKISGILYPDNSEYTKRSRYIAWRAAVETSTSVEQIALQVRELDSNIKWNDIENTNPISVLDKQSRKSIRLFKKEIV</sequence>
<keyword evidence="5" id="KW-0539">Nucleus</keyword>
<dbReference type="GO" id="GO:0008270">
    <property type="term" value="F:zinc ion binding"/>
    <property type="evidence" value="ECO:0007669"/>
    <property type="project" value="UniProtKB-KW"/>
</dbReference>
<dbReference type="SMART" id="SM00571">
    <property type="entry name" value="DDT"/>
    <property type="match status" value="1"/>
</dbReference>
<keyword evidence="3" id="KW-0863">Zinc-finger</keyword>
<dbReference type="AlphaFoldDB" id="A0AAD7LLV0"/>
<proteinExistence type="predicted"/>
<gene>
    <name evidence="8" type="ORF">O6P43_020230</name>
</gene>
<keyword evidence="9" id="KW-1185">Reference proteome</keyword>
<dbReference type="PROSITE" id="PS50827">
    <property type="entry name" value="DDT"/>
    <property type="match status" value="1"/>
</dbReference>
<dbReference type="InterPro" id="IPR011011">
    <property type="entry name" value="Znf_FYVE_PHD"/>
</dbReference>
<feature type="region of interest" description="Disordered" evidence="6">
    <location>
        <begin position="215"/>
        <end position="234"/>
    </location>
</feature>
<accession>A0AAD7LLV0</accession>
<dbReference type="SUPFAM" id="SSF57903">
    <property type="entry name" value="FYVE/PHD zinc finger"/>
    <property type="match status" value="1"/>
</dbReference>
<evidence type="ECO:0000256" key="5">
    <source>
        <dbReference type="ARBA" id="ARBA00023242"/>
    </source>
</evidence>
<feature type="region of interest" description="Disordered" evidence="6">
    <location>
        <begin position="116"/>
        <end position="138"/>
    </location>
</feature>